<dbReference type="Proteomes" id="UP000324800">
    <property type="component" value="Unassembled WGS sequence"/>
</dbReference>
<organism evidence="1 2">
    <name type="scientific">Streblomastix strix</name>
    <dbReference type="NCBI Taxonomy" id="222440"/>
    <lineage>
        <taxon>Eukaryota</taxon>
        <taxon>Metamonada</taxon>
        <taxon>Preaxostyla</taxon>
        <taxon>Oxymonadida</taxon>
        <taxon>Streblomastigidae</taxon>
        <taxon>Streblomastix</taxon>
    </lineage>
</organism>
<sequence>MDDQKDVVKLAIVQNLYIIDKEIVDYQWDRTNLRVLETELPNISNAVTTFGAATGSGNAITDISIDGNTIITTINSTFVTTGNDQSITGMKTFSSIIISNRIQYSGYDNNSVFLAGAASGNIISTSFIKTIGMIQQVLLANGTIKSLSEFHSGGGDISSYPNSEQPQFVPIGEQTLQQQVKNTDDIIYGSGAGSNEEFKPLVPNIIMKLDLSSQLE</sequence>
<accession>A0A5J4WEN1</accession>
<gene>
    <name evidence="1" type="ORF">EZS28_011093</name>
</gene>
<reference evidence="1 2" key="1">
    <citation type="submission" date="2019-03" db="EMBL/GenBank/DDBJ databases">
        <title>Single cell metagenomics reveals metabolic interactions within the superorganism composed of flagellate Streblomastix strix and complex community of Bacteroidetes bacteria on its surface.</title>
        <authorList>
            <person name="Treitli S.C."/>
            <person name="Kolisko M."/>
            <person name="Husnik F."/>
            <person name="Keeling P."/>
            <person name="Hampl V."/>
        </authorList>
    </citation>
    <scope>NUCLEOTIDE SEQUENCE [LARGE SCALE GENOMIC DNA]</scope>
    <source>
        <strain evidence="1">ST1C</strain>
    </source>
</reference>
<name>A0A5J4WEN1_9EUKA</name>
<proteinExistence type="predicted"/>
<comment type="caution">
    <text evidence="1">The sequence shown here is derived from an EMBL/GenBank/DDBJ whole genome shotgun (WGS) entry which is preliminary data.</text>
</comment>
<protein>
    <submittedName>
        <fullName evidence="1">Uncharacterized protein</fullName>
    </submittedName>
</protein>
<dbReference type="AlphaFoldDB" id="A0A5J4WEN1"/>
<evidence type="ECO:0000313" key="2">
    <source>
        <dbReference type="Proteomes" id="UP000324800"/>
    </source>
</evidence>
<evidence type="ECO:0000313" key="1">
    <source>
        <dbReference type="EMBL" id="KAA6393380.1"/>
    </source>
</evidence>
<dbReference type="EMBL" id="SNRW01002249">
    <property type="protein sequence ID" value="KAA6393380.1"/>
    <property type="molecule type" value="Genomic_DNA"/>
</dbReference>